<organism evidence="3">
    <name type="scientific">bioreactor metagenome</name>
    <dbReference type="NCBI Taxonomy" id="1076179"/>
    <lineage>
        <taxon>unclassified sequences</taxon>
        <taxon>metagenomes</taxon>
        <taxon>ecological metagenomes</taxon>
    </lineage>
</organism>
<comment type="caution">
    <text evidence="3">The sequence shown here is derived from an EMBL/GenBank/DDBJ whole genome shotgun (WGS) entry which is preliminary data.</text>
</comment>
<keyword evidence="1" id="KW-1133">Transmembrane helix</keyword>
<dbReference type="Gene3D" id="1.20.1110.10">
    <property type="entry name" value="Calcium-transporting ATPase, transmembrane domain"/>
    <property type="match status" value="1"/>
</dbReference>
<accession>A0A645E985</accession>
<dbReference type="SUPFAM" id="SSF81665">
    <property type="entry name" value="Calcium ATPase, transmembrane domain M"/>
    <property type="match status" value="1"/>
</dbReference>
<name>A0A645E985_9ZZZZ</name>
<protein>
    <submittedName>
        <fullName evidence="3">Calcium-transporting ATPase 1</fullName>
    </submittedName>
</protein>
<dbReference type="EMBL" id="VSSQ01044534">
    <property type="protein sequence ID" value="MPM98360.1"/>
    <property type="molecule type" value="Genomic_DNA"/>
</dbReference>
<evidence type="ECO:0000256" key="1">
    <source>
        <dbReference type="SAM" id="Phobius"/>
    </source>
</evidence>
<dbReference type="InterPro" id="IPR023298">
    <property type="entry name" value="ATPase_P-typ_TM_dom_sf"/>
</dbReference>
<gene>
    <name evidence="3" type="ORF">SDC9_145546</name>
</gene>
<feature type="transmembrane region" description="Helical" evidence="1">
    <location>
        <begin position="34"/>
        <end position="54"/>
    </location>
</feature>
<feature type="domain" description="Cation-transporting P-type ATPase C-terminal" evidence="2">
    <location>
        <begin position="1"/>
        <end position="88"/>
    </location>
</feature>
<dbReference type="AlphaFoldDB" id="A0A645E985"/>
<dbReference type="InterPro" id="IPR006068">
    <property type="entry name" value="ATPase_P-typ_cation-transptr_C"/>
</dbReference>
<feature type="transmembrane region" description="Helical" evidence="1">
    <location>
        <begin position="66"/>
        <end position="85"/>
    </location>
</feature>
<reference evidence="3" key="1">
    <citation type="submission" date="2019-08" db="EMBL/GenBank/DDBJ databases">
        <authorList>
            <person name="Kucharzyk K."/>
            <person name="Murdoch R.W."/>
            <person name="Higgins S."/>
            <person name="Loffler F."/>
        </authorList>
    </citation>
    <scope>NUCLEOTIDE SEQUENCE</scope>
</reference>
<evidence type="ECO:0000313" key="3">
    <source>
        <dbReference type="EMBL" id="MPM98360.1"/>
    </source>
</evidence>
<proteinExistence type="predicted"/>
<keyword evidence="1" id="KW-0472">Membrane</keyword>
<evidence type="ECO:0000259" key="2">
    <source>
        <dbReference type="Pfam" id="PF00689"/>
    </source>
</evidence>
<sequence length="95" mass="10435">MAFFILSLTQVIHSFNMRSTHSLFQIGLFTNRNLCRAAAVSIALIALVVFVPPVSTVFGLTRLSAGMYGGALLLAFAPVLVLELSKRFGFIKHHR</sequence>
<keyword evidence="1" id="KW-0812">Transmembrane</keyword>
<dbReference type="Pfam" id="PF00689">
    <property type="entry name" value="Cation_ATPase_C"/>
    <property type="match status" value="1"/>
</dbReference>